<feature type="transmembrane region" description="Helical" evidence="7">
    <location>
        <begin position="49"/>
        <end position="66"/>
    </location>
</feature>
<evidence type="ECO:0000256" key="4">
    <source>
        <dbReference type="ARBA" id="ARBA00022692"/>
    </source>
</evidence>
<feature type="transmembrane region" description="Helical" evidence="7">
    <location>
        <begin position="269"/>
        <end position="291"/>
    </location>
</feature>
<dbReference type="PROSITE" id="PS50928">
    <property type="entry name" value="ABC_TM1"/>
    <property type="match status" value="1"/>
</dbReference>
<gene>
    <name evidence="9" type="ORF">DXZ20_25095</name>
</gene>
<dbReference type="AlphaFoldDB" id="A0A6M0RRL2"/>
<feature type="domain" description="ABC transmembrane type-1" evidence="8">
    <location>
        <begin position="107"/>
        <end position="287"/>
    </location>
</feature>
<feature type="transmembrane region" description="Helical" evidence="7">
    <location>
        <begin position="213"/>
        <end position="232"/>
    </location>
</feature>
<keyword evidence="6 7" id="KW-0472">Membrane</keyword>
<dbReference type="InterPro" id="IPR035906">
    <property type="entry name" value="MetI-like_sf"/>
</dbReference>
<accession>A0A6M0RRL2</accession>
<evidence type="ECO:0000256" key="6">
    <source>
        <dbReference type="ARBA" id="ARBA00023136"/>
    </source>
</evidence>
<keyword evidence="10" id="KW-1185">Reference proteome</keyword>
<organism evidence="9 10">
    <name type="scientific">Adonisia turfae CCMR0081</name>
    <dbReference type="NCBI Taxonomy" id="2292702"/>
    <lineage>
        <taxon>Bacteria</taxon>
        <taxon>Bacillati</taxon>
        <taxon>Cyanobacteriota</taxon>
        <taxon>Adonisia</taxon>
        <taxon>Adonisia turfae</taxon>
    </lineage>
</organism>
<protein>
    <submittedName>
        <fullName evidence="9">ABC transporter permease</fullName>
    </submittedName>
</protein>
<comment type="similarity">
    <text evidence="7">Belongs to the binding-protein-dependent transport system permease family.</text>
</comment>
<comment type="subcellular location">
    <subcellularLocation>
        <location evidence="1 7">Cell membrane</location>
        <topology evidence="1 7">Multi-pass membrane protein</topology>
    </subcellularLocation>
</comment>
<dbReference type="Gene3D" id="1.10.3720.10">
    <property type="entry name" value="MetI-like"/>
    <property type="match status" value="1"/>
</dbReference>
<evidence type="ECO:0000259" key="8">
    <source>
        <dbReference type="PROSITE" id="PS50928"/>
    </source>
</evidence>
<dbReference type="CDD" id="cd06261">
    <property type="entry name" value="TM_PBP2"/>
    <property type="match status" value="1"/>
</dbReference>
<evidence type="ECO:0000256" key="3">
    <source>
        <dbReference type="ARBA" id="ARBA00022475"/>
    </source>
</evidence>
<feature type="transmembrane region" description="Helical" evidence="7">
    <location>
        <begin position="238"/>
        <end position="257"/>
    </location>
</feature>
<sequence length="299" mass="32627">MERLCSGETFHGFIRQRGNNLMQLKVSKQDGVPAFKGQDLQTQALREKGVLFCVAIAIPTLILILWETTTRMGWIDELFLPSLSGIVTEFLAMTRKGYAGTPVLSHVLGSLRRVFTAFGIGTVVGLLLGLLMGYYKYVRAAFYIVTEILRPIPPLAFITLFILWFGIGEVSKILIILYAGALIVMLNTMAGVQSCPKDKILAARTLGANDLAIFLYVILPAALPSIFTGMRVALSVDFGILVAAELLAGDIGIGYIIQDASVFFNVEALFVGILMIGFFGVLSDFLLRAIASKVVHWQG</sequence>
<dbReference type="SUPFAM" id="SSF161098">
    <property type="entry name" value="MetI-like"/>
    <property type="match status" value="1"/>
</dbReference>
<name>A0A6M0RRL2_9CYAN</name>
<evidence type="ECO:0000256" key="5">
    <source>
        <dbReference type="ARBA" id="ARBA00022989"/>
    </source>
</evidence>
<evidence type="ECO:0000313" key="10">
    <source>
        <dbReference type="Proteomes" id="UP000481033"/>
    </source>
</evidence>
<dbReference type="PANTHER" id="PTHR30151">
    <property type="entry name" value="ALKANE SULFONATE ABC TRANSPORTER-RELATED, MEMBRANE SUBUNIT"/>
    <property type="match status" value="1"/>
</dbReference>
<dbReference type="InterPro" id="IPR000515">
    <property type="entry name" value="MetI-like"/>
</dbReference>
<evidence type="ECO:0000256" key="2">
    <source>
        <dbReference type="ARBA" id="ARBA00022448"/>
    </source>
</evidence>
<dbReference type="EMBL" id="QXHD01000004">
    <property type="protein sequence ID" value="NEZ58858.1"/>
    <property type="molecule type" value="Genomic_DNA"/>
</dbReference>
<feature type="transmembrane region" description="Helical" evidence="7">
    <location>
        <begin position="147"/>
        <end position="167"/>
    </location>
</feature>
<evidence type="ECO:0000256" key="1">
    <source>
        <dbReference type="ARBA" id="ARBA00004651"/>
    </source>
</evidence>
<keyword evidence="4 7" id="KW-0812">Transmembrane</keyword>
<proteinExistence type="inferred from homology"/>
<dbReference type="Pfam" id="PF00528">
    <property type="entry name" value="BPD_transp_1"/>
    <property type="match status" value="1"/>
</dbReference>
<keyword evidence="2 7" id="KW-0813">Transport</keyword>
<dbReference type="GO" id="GO:0055085">
    <property type="term" value="P:transmembrane transport"/>
    <property type="evidence" value="ECO:0007669"/>
    <property type="project" value="InterPro"/>
</dbReference>
<keyword evidence="3" id="KW-1003">Cell membrane</keyword>
<comment type="caution">
    <text evidence="9">The sequence shown here is derived from an EMBL/GenBank/DDBJ whole genome shotgun (WGS) entry which is preliminary data.</text>
</comment>
<keyword evidence="5 7" id="KW-1133">Transmembrane helix</keyword>
<evidence type="ECO:0000313" key="9">
    <source>
        <dbReference type="EMBL" id="NEZ58858.1"/>
    </source>
</evidence>
<dbReference type="PANTHER" id="PTHR30151:SF0">
    <property type="entry name" value="ABC TRANSPORTER PERMEASE PROTEIN MJ0413-RELATED"/>
    <property type="match status" value="1"/>
</dbReference>
<feature type="transmembrane region" description="Helical" evidence="7">
    <location>
        <begin position="114"/>
        <end position="135"/>
    </location>
</feature>
<reference evidence="9 10" key="1">
    <citation type="journal article" date="2020" name="Microb. Ecol.">
        <title>Ecogenomics of the Marine Benthic Filamentous Cyanobacterium Adonisia.</title>
        <authorList>
            <person name="Walter J.M."/>
            <person name="Coutinho F.H."/>
            <person name="Leomil L."/>
            <person name="Hargreaves P.I."/>
            <person name="Campeao M.E."/>
            <person name="Vieira V.V."/>
            <person name="Silva B.S."/>
            <person name="Fistarol G.O."/>
            <person name="Salomon P.S."/>
            <person name="Sawabe T."/>
            <person name="Mino S."/>
            <person name="Hosokawa M."/>
            <person name="Miyashita H."/>
            <person name="Maruyama F."/>
            <person name="van Verk M.C."/>
            <person name="Dutilh B.E."/>
            <person name="Thompson C.C."/>
            <person name="Thompson F.L."/>
        </authorList>
    </citation>
    <scope>NUCLEOTIDE SEQUENCE [LARGE SCALE GENOMIC DNA]</scope>
    <source>
        <strain evidence="9 10">CCMR0081</strain>
    </source>
</reference>
<feature type="transmembrane region" description="Helical" evidence="7">
    <location>
        <begin position="173"/>
        <end position="192"/>
    </location>
</feature>
<dbReference type="RefSeq" id="WP_250565916.1">
    <property type="nucleotide sequence ID" value="NZ_QXHD01000004.1"/>
</dbReference>
<evidence type="ECO:0000256" key="7">
    <source>
        <dbReference type="RuleBase" id="RU363032"/>
    </source>
</evidence>
<dbReference type="Proteomes" id="UP000481033">
    <property type="component" value="Unassembled WGS sequence"/>
</dbReference>
<dbReference type="GO" id="GO:0005886">
    <property type="term" value="C:plasma membrane"/>
    <property type="evidence" value="ECO:0007669"/>
    <property type="project" value="UniProtKB-SubCell"/>
</dbReference>